<dbReference type="GO" id="GO:0008821">
    <property type="term" value="F:crossover junction DNA endonuclease activity"/>
    <property type="evidence" value="ECO:0007669"/>
    <property type="project" value="TreeGrafter"/>
</dbReference>
<evidence type="ECO:0000313" key="16">
    <source>
        <dbReference type="Proteomes" id="UP001144673"/>
    </source>
</evidence>
<dbReference type="GO" id="GO:0046872">
    <property type="term" value="F:metal ion binding"/>
    <property type="evidence" value="ECO:0007669"/>
    <property type="project" value="UniProtKB-KW"/>
</dbReference>
<dbReference type="GO" id="GO:0006302">
    <property type="term" value="P:double-strand break repair"/>
    <property type="evidence" value="ECO:0007669"/>
    <property type="project" value="TreeGrafter"/>
</dbReference>
<reference evidence="15" key="1">
    <citation type="journal article" date="2023" name="Access Microbiol">
        <title>De-novo genome assembly for Akanthomyces muscarius, a biocontrol agent of insect agricultural pests.</title>
        <authorList>
            <person name="Erdos Z."/>
            <person name="Studholme D.J."/>
            <person name="Raymond B."/>
            <person name="Sharma M."/>
        </authorList>
    </citation>
    <scope>NUCLEOTIDE SEQUENCE</scope>
    <source>
        <strain evidence="15">Ve6</strain>
    </source>
</reference>
<dbReference type="Gene3D" id="1.10.150.670">
    <property type="entry name" value="Crossover junction endonuclease EME1, DNA-binding domain"/>
    <property type="match status" value="1"/>
</dbReference>
<keyword evidence="7" id="KW-0227">DNA damage</keyword>
<accession>A0A9W8URB8</accession>
<dbReference type="Pfam" id="PF02732">
    <property type="entry name" value="ERCC4"/>
    <property type="match status" value="1"/>
</dbReference>
<dbReference type="GO" id="GO:0000712">
    <property type="term" value="P:resolution of meiotic recombination intermediates"/>
    <property type="evidence" value="ECO:0007669"/>
    <property type="project" value="TreeGrafter"/>
</dbReference>
<organism evidence="15 16">
    <name type="scientific">Akanthomyces muscarius</name>
    <name type="common">Entomopathogenic fungus</name>
    <name type="synonym">Lecanicillium muscarium</name>
    <dbReference type="NCBI Taxonomy" id="2231603"/>
    <lineage>
        <taxon>Eukaryota</taxon>
        <taxon>Fungi</taxon>
        <taxon>Dikarya</taxon>
        <taxon>Ascomycota</taxon>
        <taxon>Pezizomycotina</taxon>
        <taxon>Sordariomycetes</taxon>
        <taxon>Hypocreomycetidae</taxon>
        <taxon>Hypocreales</taxon>
        <taxon>Cordycipitaceae</taxon>
        <taxon>Akanthomyces</taxon>
    </lineage>
</organism>
<dbReference type="GO" id="GO:0048476">
    <property type="term" value="C:Holliday junction resolvase complex"/>
    <property type="evidence" value="ECO:0007669"/>
    <property type="project" value="InterPro"/>
</dbReference>
<evidence type="ECO:0000256" key="3">
    <source>
        <dbReference type="ARBA" id="ARBA00005313"/>
    </source>
</evidence>
<dbReference type="GeneID" id="80894851"/>
<dbReference type="InterPro" id="IPR006166">
    <property type="entry name" value="ERCC4_domain"/>
</dbReference>
<keyword evidence="13" id="KW-0469">Meiosis</keyword>
<comment type="caution">
    <text evidence="15">The sequence shown here is derived from an EMBL/GenBank/DDBJ whole genome shotgun (WGS) entry which is preliminary data.</text>
</comment>
<evidence type="ECO:0000259" key="14">
    <source>
        <dbReference type="Pfam" id="PF02732"/>
    </source>
</evidence>
<evidence type="ECO:0000256" key="8">
    <source>
        <dbReference type="ARBA" id="ARBA00022801"/>
    </source>
</evidence>
<gene>
    <name evidence="15" type="ORF">LMH87_007692</name>
</gene>
<dbReference type="GO" id="GO:0005634">
    <property type="term" value="C:nucleus"/>
    <property type="evidence" value="ECO:0007669"/>
    <property type="project" value="UniProtKB-SubCell"/>
</dbReference>
<proteinExistence type="inferred from homology"/>
<evidence type="ECO:0000256" key="13">
    <source>
        <dbReference type="ARBA" id="ARBA00023254"/>
    </source>
</evidence>
<dbReference type="PANTHER" id="PTHR21077:SF5">
    <property type="entry name" value="CROSSOVER JUNCTION ENDONUCLEASE MMS4"/>
    <property type="match status" value="1"/>
</dbReference>
<evidence type="ECO:0000256" key="9">
    <source>
        <dbReference type="ARBA" id="ARBA00022842"/>
    </source>
</evidence>
<feature type="domain" description="ERCC4" evidence="14">
    <location>
        <begin position="2"/>
        <end position="103"/>
    </location>
</feature>
<evidence type="ECO:0000256" key="2">
    <source>
        <dbReference type="ARBA" id="ARBA00004123"/>
    </source>
</evidence>
<dbReference type="InterPro" id="IPR033310">
    <property type="entry name" value="Mms4/EME1/EME2"/>
</dbReference>
<keyword evidence="5" id="KW-0479">Metal-binding</keyword>
<dbReference type="RefSeq" id="XP_056058050.1">
    <property type="nucleotide sequence ID" value="XM_056199618.1"/>
</dbReference>
<evidence type="ECO:0000313" key="15">
    <source>
        <dbReference type="EMBL" id="KAJ4161666.1"/>
    </source>
</evidence>
<evidence type="ECO:0000256" key="6">
    <source>
        <dbReference type="ARBA" id="ARBA00022759"/>
    </source>
</evidence>
<evidence type="ECO:0000256" key="4">
    <source>
        <dbReference type="ARBA" id="ARBA00022722"/>
    </source>
</evidence>
<evidence type="ECO:0000256" key="7">
    <source>
        <dbReference type="ARBA" id="ARBA00022763"/>
    </source>
</evidence>
<evidence type="ECO:0000256" key="11">
    <source>
        <dbReference type="ARBA" id="ARBA00023204"/>
    </source>
</evidence>
<comment type="cofactor">
    <cofactor evidence="1">
        <name>Mg(2+)</name>
        <dbReference type="ChEBI" id="CHEBI:18420"/>
    </cofactor>
</comment>
<evidence type="ECO:0000256" key="1">
    <source>
        <dbReference type="ARBA" id="ARBA00001946"/>
    </source>
</evidence>
<comment type="similarity">
    <text evidence="3">Belongs to the EME1/MMS4 family.</text>
</comment>
<sequence length="224" mass="25327">MTADNLAQLIFNEGLYEHVALLRSQYPTEKFIYILQGFNSWKKRNRVIQNQLITASVSLRSESRQTNCVDEAMVEHALLELQVEHDILIHHTAKPRETAEWILIFTRNISAIPYEKQWVKNTAGAGFCTDSGQIRKGVDTHDTYSRMLQVIHRVSAPMAFGVASECGTVTELVERLETRGPRALAQVRKRVGKDSALLDQTIGQAVSRRFHKIFTGTNDSSTDV</sequence>
<dbReference type="AlphaFoldDB" id="A0A9W8URB8"/>
<keyword evidence="10" id="KW-0233">DNA recombination</keyword>
<keyword evidence="9" id="KW-0460">Magnesium</keyword>
<keyword evidence="12" id="KW-0539">Nucleus</keyword>
<evidence type="ECO:0000256" key="5">
    <source>
        <dbReference type="ARBA" id="ARBA00022723"/>
    </source>
</evidence>
<dbReference type="PANTHER" id="PTHR21077">
    <property type="entry name" value="EME1 PROTEIN"/>
    <property type="match status" value="1"/>
</dbReference>
<evidence type="ECO:0000256" key="10">
    <source>
        <dbReference type="ARBA" id="ARBA00023172"/>
    </source>
</evidence>
<dbReference type="Gene3D" id="3.40.50.10130">
    <property type="match status" value="1"/>
</dbReference>
<keyword evidence="8" id="KW-0378">Hydrolase</keyword>
<dbReference type="EMBL" id="JAJHUN010000002">
    <property type="protein sequence ID" value="KAJ4161666.1"/>
    <property type="molecule type" value="Genomic_DNA"/>
</dbReference>
<name>A0A9W8URB8_AKAMU</name>
<dbReference type="Proteomes" id="UP001144673">
    <property type="component" value="Unassembled WGS sequence"/>
</dbReference>
<dbReference type="GO" id="GO:0031297">
    <property type="term" value="P:replication fork processing"/>
    <property type="evidence" value="ECO:0007669"/>
    <property type="project" value="TreeGrafter"/>
</dbReference>
<comment type="subcellular location">
    <subcellularLocation>
        <location evidence="2">Nucleus</location>
    </subcellularLocation>
</comment>
<keyword evidence="16" id="KW-1185">Reference proteome</keyword>
<keyword evidence="11" id="KW-0234">DNA repair</keyword>
<keyword evidence="6" id="KW-0255">Endonuclease</keyword>
<dbReference type="GO" id="GO:0003677">
    <property type="term" value="F:DNA binding"/>
    <property type="evidence" value="ECO:0007669"/>
    <property type="project" value="InterPro"/>
</dbReference>
<protein>
    <recommendedName>
        <fullName evidence="14">ERCC4 domain-containing protein</fullName>
    </recommendedName>
</protein>
<dbReference type="GO" id="GO:0031573">
    <property type="term" value="P:mitotic intra-S DNA damage checkpoint signaling"/>
    <property type="evidence" value="ECO:0007669"/>
    <property type="project" value="TreeGrafter"/>
</dbReference>
<keyword evidence="4" id="KW-0540">Nuclease</keyword>
<dbReference type="KEGG" id="amus:LMH87_007692"/>
<dbReference type="InterPro" id="IPR042530">
    <property type="entry name" value="EME1/EME2_C"/>
</dbReference>
<evidence type="ECO:0000256" key="12">
    <source>
        <dbReference type="ARBA" id="ARBA00023242"/>
    </source>
</evidence>